<dbReference type="Proteomes" id="UP000831460">
    <property type="component" value="Chromosome"/>
</dbReference>
<dbReference type="SUPFAM" id="SSF48179">
    <property type="entry name" value="6-phosphogluconate dehydrogenase C-terminal domain-like"/>
    <property type="match status" value="2"/>
</dbReference>
<proteinExistence type="predicted"/>
<dbReference type="Pfam" id="PF02737">
    <property type="entry name" value="3HCDH_N"/>
    <property type="match status" value="1"/>
</dbReference>
<dbReference type="InterPro" id="IPR006176">
    <property type="entry name" value="3-OHacyl-CoA_DH_NAD-bd"/>
</dbReference>
<dbReference type="SUPFAM" id="SSF51735">
    <property type="entry name" value="NAD(P)-binding Rossmann-fold domains"/>
    <property type="match status" value="1"/>
</dbReference>
<evidence type="ECO:0000259" key="2">
    <source>
        <dbReference type="Pfam" id="PF00725"/>
    </source>
</evidence>
<dbReference type="InterPro" id="IPR006108">
    <property type="entry name" value="3HC_DH_C"/>
</dbReference>
<dbReference type="Gene3D" id="1.10.1040.50">
    <property type="match status" value="1"/>
</dbReference>
<evidence type="ECO:0000313" key="4">
    <source>
        <dbReference type="EMBL" id="UOE41637.1"/>
    </source>
</evidence>
<dbReference type="InterPro" id="IPR008927">
    <property type="entry name" value="6-PGluconate_DH-like_C_sf"/>
</dbReference>
<feature type="domain" description="3-hydroxyacyl-CoA dehydrogenase C-terminal" evidence="2">
    <location>
        <begin position="184"/>
        <end position="281"/>
    </location>
</feature>
<feature type="domain" description="3-hydroxyacyl-CoA dehydrogenase NAD binding" evidence="3">
    <location>
        <begin position="3"/>
        <end position="181"/>
    </location>
</feature>
<dbReference type="PROSITE" id="PS51257">
    <property type="entry name" value="PROKAR_LIPOPROTEIN"/>
    <property type="match status" value="1"/>
</dbReference>
<gene>
    <name evidence="4" type="ORF">MTP09_03080</name>
</gene>
<dbReference type="Pfam" id="PF00725">
    <property type="entry name" value="3HCDH"/>
    <property type="match status" value="2"/>
</dbReference>
<accession>A0ABY4BR24</accession>
<evidence type="ECO:0000259" key="3">
    <source>
        <dbReference type="Pfam" id="PF02737"/>
    </source>
</evidence>
<name>A0ABY4BR24_9FLAO</name>
<dbReference type="InterPro" id="IPR036291">
    <property type="entry name" value="NAD(P)-bd_dom_sf"/>
</dbReference>
<dbReference type="Gene3D" id="3.40.50.720">
    <property type="entry name" value="NAD(P)-binding Rossmann-like Domain"/>
    <property type="match status" value="1"/>
</dbReference>
<dbReference type="PANTHER" id="PTHR48075">
    <property type="entry name" value="3-HYDROXYACYL-COA DEHYDROGENASE FAMILY PROTEIN"/>
    <property type="match status" value="1"/>
</dbReference>
<keyword evidence="1" id="KW-0560">Oxidoreductase</keyword>
<evidence type="ECO:0000313" key="5">
    <source>
        <dbReference type="Proteomes" id="UP000831460"/>
    </source>
</evidence>
<protein>
    <submittedName>
        <fullName evidence="4">3-hydroxyacyl-CoA dehydrogenase NAD-binding domain-containing protein</fullName>
    </submittedName>
</protein>
<dbReference type="PANTHER" id="PTHR48075:SF5">
    <property type="entry name" value="3-HYDROXYBUTYRYL-COA DEHYDROGENASE"/>
    <property type="match status" value="1"/>
</dbReference>
<keyword evidence="5" id="KW-1185">Reference proteome</keyword>
<organism evidence="4 5">
    <name type="scientific">Chryseobacterium suipulveris</name>
    <dbReference type="NCBI Taxonomy" id="2929800"/>
    <lineage>
        <taxon>Bacteria</taxon>
        <taxon>Pseudomonadati</taxon>
        <taxon>Bacteroidota</taxon>
        <taxon>Flavobacteriia</taxon>
        <taxon>Flavobacteriales</taxon>
        <taxon>Weeksellaceae</taxon>
        <taxon>Chryseobacterium group</taxon>
        <taxon>Chryseobacterium</taxon>
    </lineage>
</organism>
<dbReference type="EMBL" id="CP094532">
    <property type="protein sequence ID" value="UOE41637.1"/>
    <property type="molecule type" value="Genomic_DNA"/>
</dbReference>
<evidence type="ECO:0000256" key="1">
    <source>
        <dbReference type="ARBA" id="ARBA00023002"/>
    </source>
</evidence>
<reference evidence="4 5" key="1">
    <citation type="submission" date="2022-03" db="EMBL/GenBank/DDBJ databases">
        <title>Chryseobacterium sp. isolated from particulate matters in swine house.</title>
        <authorList>
            <person name="Won M."/>
            <person name="Kim S.-J."/>
            <person name="Kwon S.-W."/>
        </authorList>
    </citation>
    <scope>NUCLEOTIDE SEQUENCE [LARGE SCALE GENOMIC DNA]</scope>
    <source>
        <strain evidence="4 5">SC2-2</strain>
    </source>
</reference>
<feature type="domain" description="3-hydroxyacyl-CoA dehydrogenase C-terminal" evidence="2">
    <location>
        <begin position="312"/>
        <end position="391"/>
    </location>
</feature>
<dbReference type="RefSeq" id="WP_243550454.1">
    <property type="nucleotide sequence ID" value="NZ_CP094532.1"/>
</dbReference>
<sequence>MNKIGIIGSGTMGIGIAQVASTAGCEVFLYDANPAQTEKALAGLKQTLDKLVAKLKISVEKSDQIFKQIKPCNQLSELKNCDFVIEAIIENKEIKTKLFGELEEVVSDYCVIASNTSSISITSLSAELKNPSRFIGIHFFNPAPLMPLVEVIPGLLTEKTLAKKLYSLMENWGKTPVIAKDVPGFIVNRIARPFYGEALRIAEENIATPEQIDDAMRTLGNFRMGPFELMDLIGIDINFAVTKTVYADYFYDPKYKPSLLQQRMAEAKLLGRKTGKGFYDYSTEKSQESRAKSQVEGAKSQEVEDPELYESIFNRIISMLINEAVEAKRLGIANDEDIELAMQKGVNYPKGLLQWGFDIGYGKISETLQKLYEEYQEERYRQSPLLRKLIMKN</sequence>